<dbReference type="GO" id="GO:0015165">
    <property type="term" value="F:pyrimidine nucleotide-sugar transmembrane transporter activity"/>
    <property type="evidence" value="ECO:0007669"/>
    <property type="project" value="InterPro"/>
</dbReference>
<dbReference type="GO" id="GO:0000139">
    <property type="term" value="C:Golgi membrane"/>
    <property type="evidence" value="ECO:0007669"/>
    <property type="project" value="InterPro"/>
</dbReference>
<evidence type="ECO:0000256" key="1">
    <source>
        <dbReference type="ARBA" id="ARBA00004141"/>
    </source>
</evidence>
<accession>A0A812LXI3</accession>
<keyword evidence="2" id="KW-0812">Transmembrane</keyword>
<dbReference type="InterPro" id="IPR007271">
    <property type="entry name" value="Nuc_sug_transpt"/>
</dbReference>
<evidence type="ECO:0000256" key="3">
    <source>
        <dbReference type="ARBA" id="ARBA00022989"/>
    </source>
</evidence>
<evidence type="ECO:0000313" key="5">
    <source>
        <dbReference type="EMBL" id="CAE7248474.1"/>
    </source>
</evidence>
<organism evidence="5 6">
    <name type="scientific">Symbiodinium necroappetens</name>
    <dbReference type="NCBI Taxonomy" id="1628268"/>
    <lineage>
        <taxon>Eukaryota</taxon>
        <taxon>Sar</taxon>
        <taxon>Alveolata</taxon>
        <taxon>Dinophyceae</taxon>
        <taxon>Suessiales</taxon>
        <taxon>Symbiodiniaceae</taxon>
        <taxon>Symbiodinium</taxon>
    </lineage>
</organism>
<dbReference type="Proteomes" id="UP000601435">
    <property type="component" value="Unassembled WGS sequence"/>
</dbReference>
<dbReference type="AlphaFoldDB" id="A0A812LXI3"/>
<protein>
    <submittedName>
        <fullName evidence="5">Uncharacterized protein</fullName>
    </submittedName>
</protein>
<evidence type="ECO:0000256" key="4">
    <source>
        <dbReference type="ARBA" id="ARBA00023136"/>
    </source>
</evidence>
<sequence>MLVQNAITPIVFRYATTGAREEDRFSTVVSIGCQEGLKLVMSLGLVILEHGGLRGTFKALLAIEFGDSIRLAVPALLFVFQNA</sequence>
<name>A0A812LXI3_9DINO</name>
<dbReference type="Pfam" id="PF04142">
    <property type="entry name" value="Nuc_sug_transp"/>
    <property type="match status" value="1"/>
</dbReference>
<reference evidence="5" key="1">
    <citation type="submission" date="2021-02" db="EMBL/GenBank/DDBJ databases">
        <authorList>
            <person name="Dougan E. K."/>
            <person name="Rhodes N."/>
            <person name="Thang M."/>
            <person name="Chan C."/>
        </authorList>
    </citation>
    <scope>NUCLEOTIDE SEQUENCE</scope>
</reference>
<dbReference type="OrthoDB" id="447672at2759"/>
<evidence type="ECO:0000256" key="2">
    <source>
        <dbReference type="ARBA" id="ARBA00022692"/>
    </source>
</evidence>
<keyword evidence="6" id="KW-1185">Reference proteome</keyword>
<evidence type="ECO:0000313" key="6">
    <source>
        <dbReference type="Proteomes" id="UP000601435"/>
    </source>
</evidence>
<feature type="non-terminal residue" evidence="5">
    <location>
        <position position="1"/>
    </location>
</feature>
<dbReference type="EMBL" id="CAJNJA010009602">
    <property type="protein sequence ID" value="CAE7248474.1"/>
    <property type="molecule type" value="Genomic_DNA"/>
</dbReference>
<proteinExistence type="predicted"/>
<keyword evidence="3" id="KW-1133">Transmembrane helix</keyword>
<comment type="subcellular location">
    <subcellularLocation>
        <location evidence="1">Membrane</location>
        <topology evidence="1">Multi-pass membrane protein</topology>
    </subcellularLocation>
</comment>
<gene>
    <name evidence="5" type="ORF">SNEC2469_LOCUS4986</name>
</gene>
<comment type="caution">
    <text evidence="5">The sequence shown here is derived from an EMBL/GenBank/DDBJ whole genome shotgun (WGS) entry which is preliminary data.</text>
</comment>
<keyword evidence="4" id="KW-0472">Membrane</keyword>